<feature type="domain" description="RsgI N-terminal anti-sigma" evidence="8">
    <location>
        <begin position="2"/>
        <end position="50"/>
    </location>
</feature>
<evidence type="ECO:0000259" key="8">
    <source>
        <dbReference type="PROSITE" id="PS51849"/>
    </source>
</evidence>
<dbReference type="RefSeq" id="WP_290398530.1">
    <property type="nucleotide sequence ID" value="NZ_JAUHLN010000001.1"/>
</dbReference>
<protein>
    <recommendedName>
        <fullName evidence="8">RsgI N-terminal anti-sigma domain-containing protein</fullName>
    </recommendedName>
</protein>
<reference evidence="9" key="1">
    <citation type="submission" date="2023-06" db="EMBL/GenBank/DDBJ databases">
        <title>Draft Genome Sequences of Representative Paenibacillus Polymyxa, Bacillus cereus, Fictibacillus sp., and Brevibacillus agri Strains Isolated from Amazonian Dark Earth.</title>
        <authorList>
            <person name="Pellegrinetti T.A."/>
            <person name="Cunha I.C.M."/>
            <person name="Chaves M.G."/>
            <person name="Freitas A.S."/>
            <person name="Silva A.V.R."/>
            <person name="Tsai S.M."/>
            <person name="Mendes L.W."/>
        </authorList>
    </citation>
    <scope>NUCLEOTIDE SEQUENCE</scope>
    <source>
        <strain evidence="9">CENA-BCM004</strain>
    </source>
</reference>
<evidence type="ECO:0000256" key="2">
    <source>
        <dbReference type="ARBA" id="ARBA00022475"/>
    </source>
</evidence>
<dbReference type="InterPro" id="IPR055431">
    <property type="entry name" value="RsgI_M"/>
</dbReference>
<feature type="compositionally biased region" description="Polar residues" evidence="6">
    <location>
        <begin position="492"/>
        <end position="503"/>
    </location>
</feature>
<evidence type="ECO:0000313" key="10">
    <source>
        <dbReference type="Proteomes" id="UP001168694"/>
    </source>
</evidence>
<dbReference type="Pfam" id="PF23750">
    <property type="entry name" value="RsgI_M"/>
    <property type="match status" value="1"/>
</dbReference>
<dbReference type="Proteomes" id="UP001168694">
    <property type="component" value="Unassembled WGS sequence"/>
</dbReference>
<proteinExistence type="predicted"/>
<keyword evidence="5 7" id="KW-0472">Membrane</keyword>
<organism evidence="9 10">
    <name type="scientific">Fictibacillus terranigra</name>
    <dbReference type="NCBI Taxonomy" id="3058424"/>
    <lineage>
        <taxon>Bacteria</taxon>
        <taxon>Bacillati</taxon>
        <taxon>Bacillota</taxon>
        <taxon>Bacilli</taxon>
        <taxon>Bacillales</taxon>
        <taxon>Fictibacillaceae</taxon>
        <taxon>Fictibacillus</taxon>
    </lineage>
</organism>
<feature type="compositionally biased region" description="Low complexity" evidence="6">
    <location>
        <begin position="385"/>
        <end position="398"/>
    </location>
</feature>
<feature type="region of interest" description="Disordered" evidence="6">
    <location>
        <begin position="300"/>
        <end position="595"/>
    </location>
</feature>
<evidence type="ECO:0000313" key="9">
    <source>
        <dbReference type="EMBL" id="MDN4072413.1"/>
    </source>
</evidence>
<keyword evidence="2" id="KW-1003">Cell membrane</keyword>
<keyword evidence="3 7" id="KW-0812">Transmembrane</keyword>
<dbReference type="EMBL" id="JAUHLN010000001">
    <property type="protein sequence ID" value="MDN4072413.1"/>
    <property type="molecule type" value="Genomic_DNA"/>
</dbReference>
<sequence length="595" mass="63706">MTKGIVVEVKRRHLIVLSEGGIFRKVKVSNRQYSVGSDIYLPNESEKQRAVLLPAIRWKTATVFVMALILLLFQFAPYTGQGVYAYVGIEMNPSIELEIDDDLLVQNINAYNADGKKIVAILEDWKNQPIEKVTEKIFEICRAKGFIKPNQEVIVTTTINKDVSKKIQRKIEQKINSLMEKKAQENQIDMTSLIMSYQERKQAKKIGVSPGKYAIFMAAKEAGIHITKADIKLKSIQELSEVVGSISDLLSTAQSNEYHDVAVYVHIEPAAGQTTAIPKTVNDDSLTIVADPAIVKAAEPVPAVNEPGAPSGSSDQKTSPASSSTPPPYAGNVKAPADEVKSNGDGQATTPSAQPSSSVSVPERAAPSPASANETAKPAEPVPAPAASSKPDAIIPAATEKESGKPAPPPAKEEIKKPAAVPVKEKEETKPEEKCNKEENQNTDSAKHGGTDTKTDRSASTVPANGRADSTLTKTSDESPSKESGQEESQRKPTLSSEDTSSPEAVVPETSPSTEKIGTAGPDELSSSDETPLPDSEDRFAPSVDSPHEEPLAANETPVAQDETVPASETNVTEKAAKEQADSSVSKEFIPLTTR</sequence>
<feature type="transmembrane region" description="Helical" evidence="7">
    <location>
        <begin position="56"/>
        <end position="76"/>
    </location>
</feature>
<accession>A0ABT8E3C0</accession>
<evidence type="ECO:0000256" key="6">
    <source>
        <dbReference type="SAM" id="MobiDB-lite"/>
    </source>
</evidence>
<feature type="compositionally biased region" description="Polar residues" evidence="6">
    <location>
        <begin position="458"/>
        <end position="474"/>
    </location>
</feature>
<comment type="caution">
    <text evidence="9">The sequence shown here is derived from an EMBL/GenBank/DDBJ whole genome shotgun (WGS) entry which is preliminary data.</text>
</comment>
<evidence type="ECO:0000256" key="4">
    <source>
        <dbReference type="ARBA" id="ARBA00022989"/>
    </source>
</evidence>
<feature type="compositionally biased region" description="Low complexity" evidence="6">
    <location>
        <begin position="347"/>
        <end position="361"/>
    </location>
</feature>
<dbReference type="Pfam" id="PF12791">
    <property type="entry name" value="RsgI_N"/>
    <property type="match status" value="1"/>
</dbReference>
<feature type="compositionally biased region" description="Basic and acidic residues" evidence="6">
    <location>
        <begin position="475"/>
        <end position="491"/>
    </location>
</feature>
<dbReference type="PROSITE" id="PS51849">
    <property type="entry name" value="RSGI_N"/>
    <property type="match status" value="1"/>
</dbReference>
<dbReference type="InterPro" id="IPR024449">
    <property type="entry name" value="Anti-sigma_RsgI_N"/>
</dbReference>
<evidence type="ECO:0000256" key="3">
    <source>
        <dbReference type="ARBA" id="ARBA00022692"/>
    </source>
</evidence>
<evidence type="ECO:0000256" key="5">
    <source>
        <dbReference type="ARBA" id="ARBA00023136"/>
    </source>
</evidence>
<feature type="compositionally biased region" description="Basic and acidic residues" evidence="6">
    <location>
        <begin position="536"/>
        <end position="551"/>
    </location>
</feature>
<name>A0ABT8E3C0_9BACL</name>
<evidence type="ECO:0000256" key="1">
    <source>
        <dbReference type="ARBA" id="ARBA00004162"/>
    </source>
</evidence>
<gene>
    <name evidence="9" type="ORF">QYF49_05135</name>
</gene>
<feature type="compositionally biased region" description="Basic and acidic residues" evidence="6">
    <location>
        <begin position="411"/>
        <end position="457"/>
    </location>
</feature>
<comment type="subcellular location">
    <subcellularLocation>
        <location evidence="1">Cell membrane</location>
        <topology evidence="1">Single-pass membrane protein</topology>
    </subcellularLocation>
</comment>
<keyword evidence="10" id="KW-1185">Reference proteome</keyword>
<keyword evidence="4 7" id="KW-1133">Transmembrane helix</keyword>
<evidence type="ECO:0000256" key="7">
    <source>
        <dbReference type="SAM" id="Phobius"/>
    </source>
</evidence>